<dbReference type="AlphaFoldDB" id="A0A218X532"/>
<protein>
    <submittedName>
        <fullName evidence="2">Uncharacterized protein</fullName>
    </submittedName>
</protein>
<organism evidence="2 3">
    <name type="scientific">Punica granatum</name>
    <name type="common">Pomegranate</name>
    <dbReference type="NCBI Taxonomy" id="22663"/>
    <lineage>
        <taxon>Eukaryota</taxon>
        <taxon>Viridiplantae</taxon>
        <taxon>Streptophyta</taxon>
        <taxon>Embryophyta</taxon>
        <taxon>Tracheophyta</taxon>
        <taxon>Spermatophyta</taxon>
        <taxon>Magnoliopsida</taxon>
        <taxon>eudicotyledons</taxon>
        <taxon>Gunneridae</taxon>
        <taxon>Pentapetalae</taxon>
        <taxon>rosids</taxon>
        <taxon>malvids</taxon>
        <taxon>Myrtales</taxon>
        <taxon>Lythraceae</taxon>
        <taxon>Punica</taxon>
    </lineage>
</organism>
<comment type="caution">
    <text evidence="2">The sequence shown here is derived from an EMBL/GenBank/DDBJ whole genome shotgun (WGS) entry which is preliminary data.</text>
</comment>
<reference evidence="3" key="1">
    <citation type="journal article" date="2017" name="Plant J.">
        <title>The pomegranate (Punica granatum L.) genome and the genomics of punicalagin biosynthesis.</title>
        <authorList>
            <person name="Qin G."/>
            <person name="Xu C."/>
            <person name="Ming R."/>
            <person name="Tang H."/>
            <person name="Guyot R."/>
            <person name="Kramer E.M."/>
            <person name="Hu Y."/>
            <person name="Yi X."/>
            <person name="Qi Y."/>
            <person name="Xu X."/>
            <person name="Gao Z."/>
            <person name="Pan H."/>
            <person name="Jian J."/>
            <person name="Tian Y."/>
            <person name="Yue Z."/>
            <person name="Xu Y."/>
        </authorList>
    </citation>
    <scope>NUCLEOTIDE SEQUENCE [LARGE SCALE GENOMIC DNA]</scope>
    <source>
        <strain evidence="3">cv. Dabenzi</strain>
    </source>
</reference>
<feature type="compositionally biased region" description="Basic residues" evidence="1">
    <location>
        <begin position="1"/>
        <end position="13"/>
    </location>
</feature>
<evidence type="ECO:0000313" key="2">
    <source>
        <dbReference type="EMBL" id="OWM80067.1"/>
    </source>
</evidence>
<accession>A0A218X532</accession>
<sequence>MGKAVVRKKKLSSKRGQSLTGSYSQGVQRCCAAAQQNMLQIMMNHGAAPPRPQFPSISIVPPFQPRPTFPTNSLQPPFPFGGMSNESPIGDDVYRPVMPTSSDNDYENADVRHGQGHGDFDHDSE</sequence>
<feature type="compositionally biased region" description="Polar residues" evidence="1">
    <location>
        <begin position="14"/>
        <end position="26"/>
    </location>
</feature>
<dbReference type="Proteomes" id="UP000197138">
    <property type="component" value="Unassembled WGS sequence"/>
</dbReference>
<feature type="compositionally biased region" description="Basic and acidic residues" evidence="1">
    <location>
        <begin position="109"/>
        <end position="125"/>
    </location>
</feature>
<feature type="region of interest" description="Disordered" evidence="1">
    <location>
        <begin position="52"/>
        <end position="125"/>
    </location>
</feature>
<dbReference type="EMBL" id="MTKT01002370">
    <property type="protein sequence ID" value="OWM80067.1"/>
    <property type="molecule type" value="Genomic_DNA"/>
</dbReference>
<name>A0A218X532_PUNGR</name>
<evidence type="ECO:0000313" key="3">
    <source>
        <dbReference type="Proteomes" id="UP000197138"/>
    </source>
</evidence>
<proteinExistence type="predicted"/>
<evidence type="ECO:0000256" key="1">
    <source>
        <dbReference type="SAM" id="MobiDB-lite"/>
    </source>
</evidence>
<gene>
    <name evidence="2" type="ORF">CDL15_Pgr010045</name>
</gene>
<feature type="region of interest" description="Disordered" evidence="1">
    <location>
        <begin position="1"/>
        <end position="26"/>
    </location>
</feature>